<evidence type="ECO:0000259" key="3">
    <source>
        <dbReference type="Pfam" id="PF06725"/>
    </source>
</evidence>
<dbReference type="GO" id="GO:0009254">
    <property type="term" value="P:peptidoglycan turnover"/>
    <property type="evidence" value="ECO:0007669"/>
    <property type="project" value="InterPro"/>
</dbReference>
<proteinExistence type="predicted"/>
<dbReference type="InterPro" id="IPR059180">
    <property type="entry name" value="3D_YorM"/>
</dbReference>
<dbReference type="GO" id="GO:0004553">
    <property type="term" value="F:hydrolase activity, hydrolyzing O-glycosyl compounds"/>
    <property type="evidence" value="ECO:0007669"/>
    <property type="project" value="InterPro"/>
</dbReference>
<protein>
    <submittedName>
        <fullName evidence="4">Cell wall-binding protein yocH</fullName>
    </submittedName>
</protein>
<accession>A0A1C6FPD1</accession>
<dbReference type="SUPFAM" id="SSF50685">
    <property type="entry name" value="Barwin-like endoglucanases"/>
    <property type="match status" value="1"/>
</dbReference>
<dbReference type="Pfam" id="PF06725">
    <property type="entry name" value="3D"/>
    <property type="match status" value="1"/>
</dbReference>
<reference evidence="4" key="1">
    <citation type="submission" date="2015-09" db="EMBL/GenBank/DDBJ databases">
        <authorList>
            <consortium name="Pathogen Informatics"/>
        </authorList>
    </citation>
    <scope>NUCLEOTIDE SEQUENCE</scope>
    <source>
        <strain evidence="4">2789STDY5834896</strain>
    </source>
</reference>
<dbReference type="PANTHER" id="PTHR39160">
    <property type="entry name" value="CELL WALL-BINDING PROTEIN YOCH"/>
    <property type="match status" value="1"/>
</dbReference>
<feature type="signal peptide" evidence="2">
    <location>
        <begin position="1"/>
        <end position="15"/>
    </location>
</feature>
<dbReference type="EMBL" id="FMHG01000001">
    <property type="protein sequence ID" value="SCJ34933.1"/>
    <property type="molecule type" value="Genomic_DNA"/>
</dbReference>
<dbReference type="InterPro" id="IPR051933">
    <property type="entry name" value="Resuscitation_pf_RpfB"/>
</dbReference>
<dbReference type="Gene3D" id="2.40.40.10">
    <property type="entry name" value="RlpA-like domain"/>
    <property type="match status" value="1"/>
</dbReference>
<dbReference type="GO" id="GO:0019867">
    <property type="term" value="C:outer membrane"/>
    <property type="evidence" value="ECO:0007669"/>
    <property type="project" value="InterPro"/>
</dbReference>
<dbReference type="CDD" id="cd14667">
    <property type="entry name" value="3D_containing_proteins"/>
    <property type="match status" value="1"/>
</dbReference>
<feature type="domain" description="3D" evidence="3">
    <location>
        <begin position="54"/>
        <end position="113"/>
    </location>
</feature>
<dbReference type="AlphaFoldDB" id="A0A1C6FPD1"/>
<gene>
    <name evidence="4" type="primary">yocH_1</name>
    <name evidence="4" type="ORF">SAMEA3545359_00060</name>
</gene>
<organism evidence="4">
    <name type="scientific">uncultured Anaerotruncus sp</name>
    <dbReference type="NCBI Taxonomy" id="905011"/>
    <lineage>
        <taxon>Bacteria</taxon>
        <taxon>Bacillati</taxon>
        <taxon>Bacillota</taxon>
        <taxon>Clostridia</taxon>
        <taxon>Eubacteriales</taxon>
        <taxon>Oscillospiraceae</taxon>
        <taxon>Anaerotruncus</taxon>
        <taxon>environmental samples</taxon>
    </lineage>
</organism>
<feature type="chain" id="PRO_5038815555" evidence="2">
    <location>
        <begin position="16"/>
        <end position="116"/>
    </location>
</feature>
<dbReference type="PANTHER" id="PTHR39160:SF4">
    <property type="entry name" value="RESUSCITATION-PROMOTING FACTOR RPFB"/>
    <property type="match status" value="1"/>
</dbReference>
<evidence type="ECO:0000313" key="4">
    <source>
        <dbReference type="EMBL" id="SCJ34933.1"/>
    </source>
</evidence>
<evidence type="ECO:0000256" key="1">
    <source>
        <dbReference type="ARBA" id="ARBA00022729"/>
    </source>
</evidence>
<sequence>MLNTLAALIVSAALAMLQPIGQFEVVAYCTEQYPHICGGNAYTYTGAPVQAGLTVAVDPDVIPLGSWLYIDGVGWRQAQDTGGAIQGRRIDMAVEMHGEALEWGMQDKQIWIVEGK</sequence>
<evidence type="ECO:0000256" key="2">
    <source>
        <dbReference type="SAM" id="SignalP"/>
    </source>
</evidence>
<dbReference type="InterPro" id="IPR036908">
    <property type="entry name" value="RlpA-like_sf"/>
</dbReference>
<keyword evidence="1 2" id="KW-0732">Signal</keyword>
<dbReference type="InterPro" id="IPR010611">
    <property type="entry name" value="3D_dom"/>
</dbReference>
<name>A0A1C6FPD1_9FIRM</name>